<protein>
    <recommendedName>
        <fullName evidence="3">DUF72 domain-containing protein</fullName>
    </recommendedName>
</protein>
<name>A0ABP6VP07_9ACTN</name>
<organism evidence="1 2">
    <name type="scientific">Kribbella ginsengisoli</name>
    <dbReference type="NCBI Taxonomy" id="363865"/>
    <lineage>
        <taxon>Bacteria</taxon>
        <taxon>Bacillati</taxon>
        <taxon>Actinomycetota</taxon>
        <taxon>Actinomycetes</taxon>
        <taxon>Propionibacteriales</taxon>
        <taxon>Kribbellaceae</taxon>
        <taxon>Kribbella</taxon>
    </lineage>
</organism>
<dbReference type="Proteomes" id="UP001501222">
    <property type="component" value="Unassembled WGS sequence"/>
</dbReference>
<evidence type="ECO:0000313" key="2">
    <source>
        <dbReference type="Proteomes" id="UP001501222"/>
    </source>
</evidence>
<comment type="caution">
    <text evidence="1">The sequence shown here is derived from an EMBL/GenBank/DDBJ whole genome shotgun (WGS) entry which is preliminary data.</text>
</comment>
<dbReference type="InterPro" id="IPR046000">
    <property type="entry name" value="DUF5956"/>
</dbReference>
<dbReference type="EMBL" id="BAABAA010000001">
    <property type="protein sequence ID" value="GAA3537429.1"/>
    <property type="molecule type" value="Genomic_DNA"/>
</dbReference>
<dbReference type="Pfam" id="PF19381">
    <property type="entry name" value="DUF5956"/>
    <property type="match status" value="1"/>
</dbReference>
<gene>
    <name evidence="1" type="ORF">GCM10022235_01110</name>
</gene>
<evidence type="ECO:0008006" key="3">
    <source>
        <dbReference type="Google" id="ProtNLM"/>
    </source>
</evidence>
<accession>A0ABP6VP07</accession>
<reference evidence="2" key="1">
    <citation type="journal article" date="2019" name="Int. J. Syst. Evol. Microbiol.">
        <title>The Global Catalogue of Microorganisms (GCM) 10K type strain sequencing project: providing services to taxonomists for standard genome sequencing and annotation.</title>
        <authorList>
            <consortium name="The Broad Institute Genomics Platform"/>
            <consortium name="The Broad Institute Genome Sequencing Center for Infectious Disease"/>
            <person name="Wu L."/>
            <person name="Ma J."/>
        </authorList>
    </citation>
    <scope>NUCLEOTIDE SEQUENCE [LARGE SCALE GENOMIC DNA]</scope>
    <source>
        <strain evidence="2">JCM 16928</strain>
    </source>
</reference>
<evidence type="ECO:0000313" key="1">
    <source>
        <dbReference type="EMBL" id="GAA3537429.1"/>
    </source>
</evidence>
<sequence>MVPVNVVLMATFDWGVSDEPAAPTGEPLPVEAADLPEVTELQSQGWTLAPDEPMWVFLPAIWPGTHRAWVADRSTRWVENSRDGVVLDRVPWSADLYEEIESDLNALLAEAGVPPRPAGRLWLLKPPPGLTSVQDVIDQMIELALAAGSELVPSCNPEFVRHAQRTVQELFGR</sequence>
<proteinExistence type="predicted"/>
<keyword evidence="2" id="KW-1185">Reference proteome</keyword>